<evidence type="ECO:0000256" key="1">
    <source>
        <dbReference type="ARBA" id="ARBA00022670"/>
    </source>
</evidence>
<comment type="function">
    <text evidence="8">Functions as both a chaperone and a metalloprotease. Maintains the integrity of the outer membrane by promoting either the assembly or the elimination of outer membrane proteins, depending on their folding state.</text>
</comment>
<dbReference type="InterPro" id="IPR051156">
    <property type="entry name" value="Mito/Outer_Membr_Metalloprot"/>
</dbReference>
<dbReference type="SUPFAM" id="SSF48452">
    <property type="entry name" value="TPR-like"/>
    <property type="match status" value="1"/>
</dbReference>
<keyword evidence="4 8" id="KW-0574">Periplasm</keyword>
<feature type="active site" description="Proton donor" evidence="8">
    <location>
        <position position="222"/>
    </location>
</feature>
<evidence type="ECO:0000256" key="4">
    <source>
        <dbReference type="ARBA" id="ARBA00022764"/>
    </source>
</evidence>
<evidence type="ECO:0000256" key="6">
    <source>
        <dbReference type="ARBA" id="ARBA00022833"/>
    </source>
</evidence>
<reference evidence="10" key="1">
    <citation type="submission" date="2022-05" db="EMBL/GenBank/DDBJ databases">
        <title>Halomonas geminus sp. nov. and Halomonas llamarensis sp. nov. isolated from high-altitude salars of the Atacama Desert.</title>
        <authorList>
            <person name="Hintersatz C."/>
            <person name="Rojas L.A."/>
            <person name="Wei T.-S."/>
            <person name="Kutschke S."/>
            <person name="Lehmann F."/>
            <person name="Jain R."/>
            <person name="Pollmann K."/>
        </authorList>
    </citation>
    <scope>NUCLEOTIDE SEQUENCE</scope>
    <source>
        <strain evidence="10">ATCHA</strain>
    </source>
</reference>
<dbReference type="InterPro" id="IPR001915">
    <property type="entry name" value="Peptidase_M48"/>
</dbReference>
<comment type="caution">
    <text evidence="10">The sequence shown here is derived from an EMBL/GenBank/DDBJ whole genome shotgun (WGS) entry which is preliminary data.</text>
</comment>
<evidence type="ECO:0000256" key="8">
    <source>
        <dbReference type="HAMAP-Rule" id="MF_00997"/>
    </source>
</evidence>
<dbReference type="Gene3D" id="1.25.40.10">
    <property type="entry name" value="Tetratricopeptide repeat domain"/>
    <property type="match status" value="1"/>
</dbReference>
<comment type="cofactor">
    <cofactor evidence="8">
        <name>Zn(2+)</name>
        <dbReference type="ChEBI" id="CHEBI:29105"/>
    </cofactor>
    <text evidence="8">Binds 1 zinc ion per subunit.</text>
</comment>
<feature type="signal peptide" evidence="8">
    <location>
        <begin position="1"/>
        <end position="30"/>
    </location>
</feature>
<keyword evidence="7 8" id="KW-0482">Metalloprotease</keyword>
<dbReference type="Gene3D" id="3.30.2010.10">
    <property type="entry name" value="Metalloproteases ('zincins'), catalytic domain"/>
    <property type="match status" value="1"/>
</dbReference>
<keyword evidence="2 8" id="KW-0479">Metal-binding</keyword>
<dbReference type="PANTHER" id="PTHR22726:SF1">
    <property type="entry name" value="METALLOENDOPEPTIDASE OMA1, MITOCHONDRIAL"/>
    <property type="match status" value="1"/>
</dbReference>
<dbReference type="InterPro" id="IPR011990">
    <property type="entry name" value="TPR-like_helical_dom_sf"/>
</dbReference>
<comment type="subcellular location">
    <subcellularLocation>
        <location evidence="8">Periplasm</location>
    </subcellularLocation>
</comment>
<evidence type="ECO:0000256" key="3">
    <source>
        <dbReference type="ARBA" id="ARBA00022729"/>
    </source>
</evidence>
<feature type="binding site" evidence="8">
    <location>
        <position position="152"/>
    </location>
    <ligand>
        <name>Zn(2+)</name>
        <dbReference type="ChEBI" id="CHEBI:29105"/>
        <note>catalytic</note>
    </ligand>
</feature>
<evidence type="ECO:0000313" key="11">
    <source>
        <dbReference type="Proteomes" id="UP001165308"/>
    </source>
</evidence>
<accession>A0ABT0SL00</accession>
<dbReference type="Pfam" id="PF01435">
    <property type="entry name" value="Peptidase_M48"/>
    <property type="match status" value="1"/>
</dbReference>
<dbReference type="GO" id="GO:0008237">
    <property type="term" value="F:metallopeptidase activity"/>
    <property type="evidence" value="ECO:0007669"/>
    <property type="project" value="UniProtKB-KW"/>
</dbReference>
<evidence type="ECO:0000259" key="9">
    <source>
        <dbReference type="Pfam" id="PF01435"/>
    </source>
</evidence>
<dbReference type="Proteomes" id="UP001165308">
    <property type="component" value="Unassembled WGS sequence"/>
</dbReference>
<evidence type="ECO:0000256" key="2">
    <source>
        <dbReference type="ARBA" id="ARBA00022723"/>
    </source>
</evidence>
<feature type="chain" id="PRO_5044927800" description="Putative beta-barrel assembly-enhancing protease" evidence="8">
    <location>
        <begin position="31"/>
        <end position="501"/>
    </location>
</feature>
<organism evidence="10 11">
    <name type="scientific">Halomonas llamarensis</name>
    <dbReference type="NCBI Taxonomy" id="2945104"/>
    <lineage>
        <taxon>Bacteria</taxon>
        <taxon>Pseudomonadati</taxon>
        <taxon>Pseudomonadota</taxon>
        <taxon>Gammaproteobacteria</taxon>
        <taxon>Oceanospirillales</taxon>
        <taxon>Halomonadaceae</taxon>
        <taxon>Halomonas</taxon>
    </lineage>
</organism>
<feature type="binding site" evidence="8">
    <location>
        <position position="218"/>
    </location>
    <ligand>
        <name>Zn(2+)</name>
        <dbReference type="ChEBI" id="CHEBI:29105"/>
        <note>catalytic</note>
    </ligand>
</feature>
<comment type="similarity">
    <text evidence="8">Belongs to the peptidase M48 family. BepA subfamily.</text>
</comment>
<keyword evidence="6 8" id="KW-0862">Zinc</keyword>
<dbReference type="HAMAP" id="MF_00997">
    <property type="entry name" value="Protease_BepA"/>
    <property type="match status" value="1"/>
</dbReference>
<gene>
    <name evidence="10" type="ORF">M8006_00545</name>
</gene>
<dbReference type="InterPro" id="IPR030873">
    <property type="entry name" value="Protease_BepA"/>
</dbReference>
<dbReference type="PANTHER" id="PTHR22726">
    <property type="entry name" value="METALLOENDOPEPTIDASE OMA1"/>
    <property type="match status" value="1"/>
</dbReference>
<dbReference type="InterPro" id="IPR019734">
    <property type="entry name" value="TPR_rpt"/>
</dbReference>
<dbReference type="Pfam" id="PF13174">
    <property type="entry name" value="TPR_6"/>
    <property type="match status" value="1"/>
</dbReference>
<evidence type="ECO:0000256" key="5">
    <source>
        <dbReference type="ARBA" id="ARBA00022801"/>
    </source>
</evidence>
<feature type="binding site" evidence="8">
    <location>
        <position position="156"/>
    </location>
    <ligand>
        <name>Zn(2+)</name>
        <dbReference type="ChEBI" id="CHEBI:29105"/>
        <note>catalytic</note>
    </ligand>
</feature>
<sequence precursor="true">MPRLRLTRYGWLCAAALTASTLFYSTGGAAQDNYLQSNYPQSNYPQGNYQLPTLSTGSSTASSEETRLGRAWLRQFRAQAPQWQDPIVHHYLDRLVARLAPHSHINGIDTITVMVDSASLNAFAVPGGVIGVNAGLFAFAEDEGAFASVVAHELGHIAQRHYARGTARAEQTQIPAMAAMLAGMIMAASGAGDAGIAAAMGSQAALLQDRLTYSRRYEEEADRVGLQALAAAGYDPDAMVRMLRQMQHMARLQGGTPPEFLLTHPISENRLSDTQARAAQLDVPDSRHSDTLYDMMRGRALLHIHANDPQQAVTRMRQENADDAAIVYLDALIAARNGHTDQALQTLDRLARAHPDYTALPASAAQVALEERRFEDAIERSQHLLRLMPGYLPAQLILAEAQLQRDPSAAFDLLRDIAAKHPESPQAFSLLAEAAGRSNHSGWGHLARAEYLQLTGRVDRGIRQLDIARDAAKQENDTRVLGRIEQRREAFIQYREALETF</sequence>
<keyword evidence="1 8" id="KW-0645">Protease</keyword>
<name>A0ABT0SL00_9GAMM</name>
<keyword evidence="11" id="KW-1185">Reference proteome</keyword>
<proteinExistence type="inferred from homology"/>
<keyword evidence="5 8" id="KW-0378">Hydrolase</keyword>
<dbReference type="EC" id="3.4.-.-" evidence="8"/>
<keyword evidence="3 8" id="KW-0732">Signal</keyword>
<protein>
    <recommendedName>
        <fullName evidence="8">Putative beta-barrel assembly-enhancing protease</fullName>
        <ecNumber evidence="8">3.4.-.-</ecNumber>
    </recommendedName>
</protein>
<dbReference type="RefSeq" id="WP_250078987.1">
    <property type="nucleotide sequence ID" value="NZ_JAMJPJ010000001.1"/>
</dbReference>
<evidence type="ECO:0000313" key="10">
    <source>
        <dbReference type="EMBL" id="MCL7928481.1"/>
    </source>
</evidence>
<feature type="domain" description="Peptidase M48" evidence="9">
    <location>
        <begin position="90"/>
        <end position="276"/>
    </location>
</feature>
<evidence type="ECO:0000256" key="7">
    <source>
        <dbReference type="ARBA" id="ARBA00023049"/>
    </source>
</evidence>
<feature type="active site" evidence="8">
    <location>
        <position position="153"/>
    </location>
</feature>
<dbReference type="EMBL" id="JAMJPJ010000001">
    <property type="protein sequence ID" value="MCL7928481.1"/>
    <property type="molecule type" value="Genomic_DNA"/>
</dbReference>